<evidence type="ECO:0000313" key="7">
    <source>
        <dbReference type="Proteomes" id="UP000270411"/>
    </source>
</evidence>
<proteinExistence type="inferred from homology"/>
<name>A0A3G8H664_9BURK</name>
<dbReference type="EMBL" id="CP033970">
    <property type="protein sequence ID" value="AZG15819.1"/>
    <property type="molecule type" value="Genomic_DNA"/>
</dbReference>
<organism evidence="6 7">
    <name type="scientific">Cupriavidus pauculus</name>
    <dbReference type="NCBI Taxonomy" id="82633"/>
    <lineage>
        <taxon>Bacteria</taxon>
        <taxon>Pseudomonadati</taxon>
        <taxon>Pseudomonadota</taxon>
        <taxon>Betaproteobacteria</taxon>
        <taxon>Burkholderiales</taxon>
        <taxon>Burkholderiaceae</taxon>
        <taxon>Cupriavidus</taxon>
    </lineage>
</organism>
<dbReference type="GO" id="GO:0016757">
    <property type="term" value="F:glycosyltransferase activity"/>
    <property type="evidence" value="ECO:0007669"/>
    <property type="project" value="UniProtKB-KW"/>
</dbReference>
<dbReference type="Gene3D" id="1.10.4200.10">
    <property type="entry name" value="Triphosphoribosyl-dephospho-CoA protein"/>
    <property type="match status" value="2"/>
</dbReference>
<comment type="function">
    <text evidence="5">Involved in the formation of 2-(5''-phosphoribosyl)-3'-dephosphocoenzyme-A, the prosthetic group of the acyl-carrier protein of the malonate decarboxylase.</text>
</comment>
<evidence type="ECO:0000256" key="1">
    <source>
        <dbReference type="ARBA" id="ARBA00001210"/>
    </source>
</evidence>
<dbReference type="AlphaFoldDB" id="A0A3G8H664"/>
<dbReference type="PANTHER" id="PTHR30201:SF2">
    <property type="entry name" value="2-(5''-TRIPHOSPHORIBOSYL)-3'-DEPHOSPHOCOENZYME-A SYNTHASE"/>
    <property type="match status" value="1"/>
</dbReference>
<dbReference type="Proteomes" id="UP000270411">
    <property type="component" value="Chromosome 2"/>
</dbReference>
<evidence type="ECO:0000256" key="4">
    <source>
        <dbReference type="ARBA" id="ARBA00022840"/>
    </source>
</evidence>
<dbReference type="NCBIfam" id="NF002315">
    <property type="entry name" value="PRK01237.1"/>
    <property type="match status" value="1"/>
</dbReference>
<evidence type="ECO:0000313" key="6">
    <source>
        <dbReference type="EMBL" id="AZG15819.1"/>
    </source>
</evidence>
<dbReference type="InterPro" id="IPR002736">
    <property type="entry name" value="CitG"/>
</dbReference>
<accession>A0A3G8H664</accession>
<dbReference type="GO" id="GO:0046917">
    <property type="term" value="F:triphosphoribosyl-dephospho-CoA synthase activity"/>
    <property type="evidence" value="ECO:0007669"/>
    <property type="project" value="UniProtKB-UniRule"/>
</dbReference>
<dbReference type="OrthoDB" id="114886at2"/>
<dbReference type="NCBIfam" id="TIGR03132">
    <property type="entry name" value="malonate_mdcB"/>
    <property type="match status" value="1"/>
</dbReference>
<gene>
    <name evidence="5" type="primary">mdcB</name>
    <name evidence="6" type="ORF">EHF44_20450</name>
</gene>
<keyword evidence="4 5" id="KW-0067">ATP-binding</keyword>
<dbReference type="KEGG" id="cpau:EHF44_20450"/>
<dbReference type="GO" id="GO:0051191">
    <property type="term" value="P:prosthetic group biosynthetic process"/>
    <property type="evidence" value="ECO:0007669"/>
    <property type="project" value="TreeGrafter"/>
</dbReference>
<dbReference type="HAMAP" id="MF_01883">
    <property type="entry name" value="MdcB"/>
    <property type="match status" value="1"/>
</dbReference>
<keyword evidence="3 5" id="KW-0547">Nucleotide-binding</keyword>
<comment type="similarity">
    <text evidence="5">Belongs to the CitG/MdcB family.</text>
</comment>
<dbReference type="EC" id="2.4.2.52" evidence="5"/>
<evidence type="ECO:0000256" key="2">
    <source>
        <dbReference type="ARBA" id="ARBA00022679"/>
    </source>
</evidence>
<sequence length="311" mass="31901">MVGRPLQPARTLQELVMMATLAARPPVAHGMAEALGDLAVAVLVDEATLAPKPGLVDARGNGAHADMTLPLMLASARSLRDGFAAMARAGRQAPRIDVTLRERLGALGRDAEAAMLRATGGVNTHRGAIWALGLLAGAAGWLGKTDGARLHAKAVVQMAAVIARLPDRHRPAQTGNKGELACAAYGVGGAREQAEAGFPHVTGIGLPALRDARARGDAEPTAQVNALLAIMARLDDTCVLARAGRAGLDDVQAGAEAVLEVGGIGTLAGRRRLHDLEATMQARQASPGGAADLLAATLFLDRLPAVQSGDI</sequence>
<dbReference type="GO" id="GO:0005524">
    <property type="term" value="F:ATP binding"/>
    <property type="evidence" value="ECO:0007669"/>
    <property type="project" value="UniProtKB-KW"/>
</dbReference>
<evidence type="ECO:0000256" key="5">
    <source>
        <dbReference type="HAMAP-Rule" id="MF_01883"/>
    </source>
</evidence>
<dbReference type="InterPro" id="IPR017555">
    <property type="entry name" value="TriPribosyl-deP-CoA_syn"/>
</dbReference>
<reference evidence="7" key="1">
    <citation type="submission" date="2018-11" db="EMBL/GenBank/DDBJ databases">
        <title>FDA dAtabase for Regulatory Grade micrObial Sequences (FDA-ARGOS): Supporting development and validation of Infectious Disease Dx tests.</title>
        <authorList>
            <person name="Goldberg B."/>
            <person name="Campos J."/>
            <person name="Tallon L."/>
            <person name="Sadzewicz L."/>
            <person name="Zhao X."/>
            <person name="Vavikolanu K."/>
            <person name="Mehta A."/>
            <person name="Aluvathingal J."/>
            <person name="Nadendla S."/>
            <person name="Geyer C."/>
            <person name="Nandy P."/>
            <person name="Yan Y."/>
            <person name="Sichtig H."/>
        </authorList>
    </citation>
    <scope>NUCLEOTIDE SEQUENCE [LARGE SCALE GENOMIC DNA]</scope>
    <source>
        <strain evidence="7">FDAARGOS_614</strain>
    </source>
</reference>
<evidence type="ECO:0000256" key="3">
    <source>
        <dbReference type="ARBA" id="ARBA00022741"/>
    </source>
</evidence>
<protein>
    <recommendedName>
        <fullName evidence="5">Probable 2-(5''-triphosphoribosyl)-3'-dephosphocoenzyme-A synthase</fullName>
        <shortName evidence="5">2-(5''-triphosphoribosyl)-3'-dephospho-CoA synthase</shortName>
        <ecNumber evidence="5">2.4.2.52</ecNumber>
    </recommendedName>
</protein>
<keyword evidence="2 5" id="KW-0808">Transferase</keyword>
<dbReference type="PANTHER" id="PTHR30201">
    <property type="entry name" value="TRIPHOSPHORIBOSYL-DEPHOSPHO-COA SYNTHASE"/>
    <property type="match status" value="1"/>
</dbReference>
<dbReference type="Pfam" id="PF01874">
    <property type="entry name" value="CitG"/>
    <property type="match status" value="1"/>
</dbReference>
<comment type="catalytic activity">
    <reaction evidence="1 5">
        <text>3'-dephospho-CoA + ATP = 2'-(5''-triphospho-alpha-D-ribosyl)-3'-dephospho-CoA + adenine</text>
        <dbReference type="Rhea" id="RHEA:15117"/>
        <dbReference type="ChEBI" id="CHEBI:16708"/>
        <dbReference type="ChEBI" id="CHEBI:30616"/>
        <dbReference type="ChEBI" id="CHEBI:57328"/>
        <dbReference type="ChEBI" id="CHEBI:61378"/>
        <dbReference type="EC" id="2.4.2.52"/>
    </reaction>
</comment>
<keyword evidence="6" id="KW-0328">Glycosyltransferase</keyword>